<dbReference type="PANTHER" id="PTHR32322">
    <property type="entry name" value="INNER MEMBRANE TRANSPORTER"/>
    <property type="match status" value="1"/>
</dbReference>
<feature type="transmembrane region" description="Helical" evidence="7">
    <location>
        <begin position="302"/>
        <end position="318"/>
    </location>
</feature>
<comment type="caution">
    <text evidence="9">The sequence shown here is derived from an EMBL/GenBank/DDBJ whole genome shotgun (WGS) entry which is preliminary data.</text>
</comment>
<evidence type="ECO:0000313" key="10">
    <source>
        <dbReference type="Proteomes" id="UP000245702"/>
    </source>
</evidence>
<feature type="transmembrane region" description="Helical" evidence="7">
    <location>
        <begin position="90"/>
        <end position="107"/>
    </location>
</feature>
<keyword evidence="3" id="KW-1003">Cell membrane</keyword>
<feature type="transmembrane region" description="Helical" evidence="7">
    <location>
        <begin position="60"/>
        <end position="78"/>
    </location>
</feature>
<proteinExistence type="inferred from homology"/>
<dbReference type="InterPro" id="IPR037185">
    <property type="entry name" value="EmrE-like"/>
</dbReference>
<dbReference type="PANTHER" id="PTHR32322:SF18">
    <property type="entry name" value="S-ADENOSYLMETHIONINE_S-ADENOSYLHOMOCYSTEINE TRANSPORTER"/>
    <property type="match status" value="1"/>
</dbReference>
<evidence type="ECO:0000256" key="7">
    <source>
        <dbReference type="SAM" id="Phobius"/>
    </source>
</evidence>
<dbReference type="InterPro" id="IPR050638">
    <property type="entry name" value="AA-Vitamin_Transporters"/>
</dbReference>
<evidence type="ECO:0000256" key="5">
    <source>
        <dbReference type="ARBA" id="ARBA00022989"/>
    </source>
</evidence>
<evidence type="ECO:0000256" key="1">
    <source>
        <dbReference type="ARBA" id="ARBA00004651"/>
    </source>
</evidence>
<feature type="transmembrane region" description="Helical" evidence="7">
    <location>
        <begin position="176"/>
        <end position="194"/>
    </location>
</feature>
<dbReference type="Pfam" id="PF00892">
    <property type="entry name" value="EamA"/>
    <property type="match status" value="2"/>
</dbReference>
<dbReference type="EMBL" id="FCOW01000014">
    <property type="protein sequence ID" value="CVK20097.1"/>
    <property type="molecule type" value="Genomic_DNA"/>
</dbReference>
<comment type="subcellular location">
    <subcellularLocation>
        <location evidence="1">Cell membrane</location>
        <topology evidence="1">Multi-pass membrane protein</topology>
    </subcellularLocation>
</comment>
<keyword evidence="10" id="KW-1185">Reference proteome</keyword>
<gene>
    <name evidence="9" type="primary">eamA_5</name>
    <name evidence="9" type="ORF">SSPH_02764</name>
</gene>
<evidence type="ECO:0000256" key="6">
    <source>
        <dbReference type="ARBA" id="ARBA00023136"/>
    </source>
</evidence>
<evidence type="ECO:0000313" key="9">
    <source>
        <dbReference type="EMBL" id="CVK20097.1"/>
    </source>
</evidence>
<organism evidence="9 10">
    <name type="scientific">Sporomusa sphaeroides DSM 2875</name>
    <dbReference type="NCBI Taxonomy" id="1337886"/>
    <lineage>
        <taxon>Bacteria</taxon>
        <taxon>Bacillati</taxon>
        <taxon>Bacillota</taxon>
        <taxon>Negativicutes</taxon>
        <taxon>Selenomonadales</taxon>
        <taxon>Sporomusaceae</taxon>
        <taxon>Sporomusa</taxon>
    </lineage>
</organism>
<feature type="transmembrane region" description="Helical" evidence="7">
    <location>
        <begin position="206"/>
        <end position="230"/>
    </location>
</feature>
<accession>A0ABM9W500</accession>
<feature type="transmembrane region" description="Helical" evidence="7">
    <location>
        <begin position="242"/>
        <end position="267"/>
    </location>
</feature>
<name>A0ABM9W500_9FIRM</name>
<feature type="domain" description="EamA" evidence="8">
    <location>
        <begin position="177"/>
        <end position="319"/>
    </location>
</feature>
<dbReference type="SUPFAM" id="SSF103481">
    <property type="entry name" value="Multidrug resistance efflux transporter EmrE"/>
    <property type="match status" value="2"/>
</dbReference>
<feature type="transmembrane region" description="Helical" evidence="7">
    <location>
        <begin position="149"/>
        <end position="170"/>
    </location>
</feature>
<feature type="transmembrane region" description="Helical" evidence="7">
    <location>
        <begin position="279"/>
        <end position="296"/>
    </location>
</feature>
<evidence type="ECO:0000256" key="3">
    <source>
        <dbReference type="ARBA" id="ARBA00022475"/>
    </source>
</evidence>
<keyword evidence="5 7" id="KW-1133">Transmembrane helix</keyword>
<keyword evidence="6 7" id="KW-0472">Membrane</keyword>
<evidence type="ECO:0000256" key="2">
    <source>
        <dbReference type="ARBA" id="ARBA00007362"/>
    </source>
</evidence>
<dbReference type="RefSeq" id="WP_075757676.1">
    <property type="nucleotide sequence ID" value="NZ_CP146991.1"/>
</dbReference>
<evidence type="ECO:0000259" key="8">
    <source>
        <dbReference type="Pfam" id="PF00892"/>
    </source>
</evidence>
<comment type="similarity">
    <text evidence="2">Belongs to the EamA transporter family.</text>
</comment>
<evidence type="ECO:0000256" key="4">
    <source>
        <dbReference type="ARBA" id="ARBA00022692"/>
    </source>
</evidence>
<feature type="transmembrane region" description="Helical" evidence="7">
    <location>
        <begin position="30"/>
        <end position="48"/>
    </location>
</feature>
<protein>
    <submittedName>
        <fullName evidence="9">Amino-acid metabolite efflux pump</fullName>
    </submittedName>
</protein>
<keyword evidence="4 7" id="KW-0812">Transmembrane</keyword>
<feature type="transmembrane region" description="Helical" evidence="7">
    <location>
        <begin position="119"/>
        <end position="137"/>
    </location>
</feature>
<dbReference type="InterPro" id="IPR000620">
    <property type="entry name" value="EamA_dom"/>
</dbReference>
<dbReference type="Proteomes" id="UP000245702">
    <property type="component" value="Unassembled WGS sequence"/>
</dbReference>
<reference evidence="9 10" key="1">
    <citation type="submission" date="2016-01" db="EMBL/GenBank/DDBJ databases">
        <authorList>
            <person name="Brown R."/>
        </authorList>
    </citation>
    <scope>NUCLEOTIDE SEQUENCE [LARGE SCALE GENOMIC DNA]</scope>
    <source>
        <strain evidence="9">Sporomusa sphaeroides DSM 2875</strain>
    </source>
</reference>
<feature type="domain" description="EamA" evidence="8">
    <location>
        <begin position="31"/>
        <end position="162"/>
    </location>
</feature>
<sequence length="332" mass="36284">MSSSTAVSKQVNNHDIPAAKPSLWKKLGNIHLLLLTVTIFWGTSYVAAKIGMHELLPLNLAIVRFVIAAVLFGLILLVKKGSSRLDTKDLPQFCFLGFFAITLYFHIQYTGLLYTTSTNAGLIMATAPAFAALFCLFTKKETITKCSLLGISIAFLGVLLVITQGQISGLFQQRTFLGDSLILLNALMWAWFTLKSKTVLEKYNPFVAMAYVHIFGAIFLLPFAFVPSVFAEKTLWQQLPAISATTLLAAVYLAVFCSVYSYFVWYVGIAKIGAVKTATYSYFNPLMATLAGVAVYGDLLTIYTGLGGLLAIAGVYITNQKKADRSPGCQQN</sequence>